<keyword evidence="3" id="KW-0804">Transcription</keyword>
<dbReference type="InterPro" id="IPR018060">
    <property type="entry name" value="HTH_AraC"/>
</dbReference>
<evidence type="ECO:0000256" key="3">
    <source>
        <dbReference type="ARBA" id="ARBA00023163"/>
    </source>
</evidence>
<accession>A0A8S8XHX6</accession>
<dbReference type="Pfam" id="PF12833">
    <property type="entry name" value="HTH_18"/>
    <property type="match status" value="1"/>
</dbReference>
<dbReference type="EMBL" id="BOPV01000001">
    <property type="protein sequence ID" value="GIL41177.1"/>
    <property type="molecule type" value="Genomic_DNA"/>
</dbReference>
<dbReference type="GO" id="GO:0003700">
    <property type="term" value="F:DNA-binding transcription factor activity"/>
    <property type="evidence" value="ECO:0007669"/>
    <property type="project" value="InterPro"/>
</dbReference>
<proteinExistence type="predicted"/>
<evidence type="ECO:0000259" key="4">
    <source>
        <dbReference type="PROSITE" id="PS01124"/>
    </source>
</evidence>
<evidence type="ECO:0000313" key="5">
    <source>
        <dbReference type="EMBL" id="GIL41177.1"/>
    </source>
</evidence>
<comment type="caution">
    <text evidence="5">The sequence shown here is derived from an EMBL/GenBank/DDBJ whole genome shotgun (WGS) entry which is preliminary data.</text>
</comment>
<dbReference type="SUPFAM" id="SSF46689">
    <property type="entry name" value="Homeodomain-like"/>
    <property type="match status" value="1"/>
</dbReference>
<dbReference type="Gene3D" id="1.10.10.60">
    <property type="entry name" value="Homeodomain-like"/>
    <property type="match status" value="1"/>
</dbReference>
<dbReference type="PANTHER" id="PTHR46796">
    <property type="entry name" value="HTH-TYPE TRANSCRIPTIONAL ACTIVATOR RHAS-RELATED"/>
    <property type="match status" value="1"/>
</dbReference>
<name>A0A8S8XHX6_9PROT</name>
<dbReference type="InterPro" id="IPR014710">
    <property type="entry name" value="RmlC-like_jellyroll"/>
</dbReference>
<dbReference type="SMART" id="SM00342">
    <property type="entry name" value="HTH_ARAC"/>
    <property type="match status" value="1"/>
</dbReference>
<dbReference type="PROSITE" id="PS01124">
    <property type="entry name" value="HTH_ARAC_FAMILY_2"/>
    <property type="match status" value="1"/>
</dbReference>
<keyword evidence="6" id="KW-1185">Reference proteome</keyword>
<dbReference type="Proteomes" id="UP000681075">
    <property type="component" value="Unassembled WGS sequence"/>
</dbReference>
<sequence length="266" mass="28761">MQATTLNVGRESNLGVVATRREFSGAKLVRQRYAPRTNLPKHRHDNSYLCIVLDGSYDEHVAGNTYAARAGSVFVHPAGETHADQFGHAGGTCLDLHFESGFGGWRRIAASPRQANLPALAASFARELAAQDRIAAFALEALTHEVLGILADAQAGALGASWVARVRAAMNDDPARDWTLADLAAIASVHPIHVARQFRRDTGRSVQAHLRERRLLHAASRLAAGEAPADVAAACGYYDQAHLNRAVRARLHTTPARLRRSGRTFA</sequence>
<dbReference type="SUPFAM" id="SSF51182">
    <property type="entry name" value="RmlC-like cupins"/>
    <property type="match status" value="1"/>
</dbReference>
<reference evidence="5" key="1">
    <citation type="submission" date="2021-02" db="EMBL/GenBank/DDBJ databases">
        <title>Genome sequence of Rhodospirillales sp. strain TMPK1 isolated from soil.</title>
        <authorList>
            <person name="Nakai R."/>
            <person name="Kusada H."/>
            <person name="Tamaki H."/>
        </authorList>
    </citation>
    <scope>NUCLEOTIDE SEQUENCE</scope>
    <source>
        <strain evidence="5">TMPK1</strain>
    </source>
</reference>
<evidence type="ECO:0000256" key="2">
    <source>
        <dbReference type="ARBA" id="ARBA00023125"/>
    </source>
</evidence>
<dbReference type="Pfam" id="PF07883">
    <property type="entry name" value="Cupin_2"/>
    <property type="match status" value="1"/>
</dbReference>
<dbReference type="InterPro" id="IPR050204">
    <property type="entry name" value="AraC_XylS_family_regulators"/>
</dbReference>
<dbReference type="InterPro" id="IPR011051">
    <property type="entry name" value="RmlC_Cupin_sf"/>
</dbReference>
<evidence type="ECO:0000256" key="1">
    <source>
        <dbReference type="ARBA" id="ARBA00023015"/>
    </source>
</evidence>
<dbReference type="RefSeq" id="WP_420244555.1">
    <property type="nucleotide sequence ID" value="NZ_BOPV01000001.1"/>
</dbReference>
<evidence type="ECO:0000313" key="6">
    <source>
        <dbReference type="Proteomes" id="UP000681075"/>
    </source>
</evidence>
<keyword evidence="2" id="KW-0238">DNA-binding</keyword>
<organism evidence="5 6">
    <name type="scientific">Roseiterribacter gracilis</name>
    <dbReference type="NCBI Taxonomy" id="2812848"/>
    <lineage>
        <taxon>Bacteria</taxon>
        <taxon>Pseudomonadati</taxon>
        <taxon>Pseudomonadota</taxon>
        <taxon>Alphaproteobacteria</taxon>
        <taxon>Rhodospirillales</taxon>
        <taxon>Roseiterribacteraceae</taxon>
        <taxon>Roseiterribacter</taxon>
    </lineage>
</organism>
<feature type="domain" description="HTH araC/xylS-type" evidence="4">
    <location>
        <begin position="164"/>
        <end position="261"/>
    </location>
</feature>
<dbReference type="AlphaFoldDB" id="A0A8S8XHX6"/>
<gene>
    <name evidence="5" type="ORF">TMPK1_34140</name>
</gene>
<dbReference type="InterPro" id="IPR013096">
    <property type="entry name" value="Cupin_2"/>
</dbReference>
<dbReference type="Gene3D" id="2.60.120.10">
    <property type="entry name" value="Jelly Rolls"/>
    <property type="match status" value="1"/>
</dbReference>
<dbReference type="GO" id="GO:0043565">
    <property type="term" value="F:sequence-specific DNA binding"/>
    <property type="evidence" value="ECO:0007669"/>
    <property type="project" value="InterPro"/>
</dbReference>
<dbReference type="InterPro" id="IPR009057">
    <property type="entry name" value="Homeodomain-like_sf"/>
</dbReference>
<protein>
    <submittedName>
        <fullName evidence="5">AraC family transcriptional regulator</fullName>
    </submittedName>
</protein>
<keyword evidence="1" id="KW-0805">Transcription regulation</keyword>